<organism evidence="1 2">
    <name type="scientific">Actinospica durhamensis</name>
    <dbReference type="NCBI Taxonomy" id="1508375"/>
    <lineage>
        <taxon>Bacteria</taxon>
        <taxon>Bacillati</taxon>
        <taxon>Actinomycetota</taxon>
        <taxon>Actinomycetes</taxon>
        <taxon>Catenulisporales</taxon>
        <taxon>Actinospicaceae</taxon>
        <taxon>Actinospica</taxon>
    </lineage>
</organism>
<keyword evidence="2" id="KW-1185">Reference proteome</keyword>
<dbReference type="AlphaFoldDB" id="A0A941EVA1"/>
<dbReference type="InterPro" id="IPR006748">
    <property type="entry name" value="NH2Glyco/OHUrea_AB-resist_kin"/>
</dbReference>
<dbReference type="SUPFAM" id="SSF56112">
    <property type="entry name" value="Protein kinase-like (PK-like)"/>
    <property type="match status" value="1"/>
</dbReference>
<proteinExistence type="predicted"/>
<dbReference type="InterPro" id="IPR011009">
    <property type="entry name" value="Kinase-like_dom_sf"/>
</dbReference>
<evidence type="ECO:0000313" key="1">
    <source>
        <dbReference type="EMBL" id="MBR7835674.1"/>
    </source>
</evidence>
<reference evidence="1" key="1">
    <citation type="submission" date="2021-04" db="EMBL/GenBank/DDBJ databases">
        <title>Genome based classification of Actinospica acidithermotolerans sp. nov., an actinobacterium isolated from an Indonesian hot spring.</title>
        <authorList>
            <person name="Kusuma A.B."/>
            <person name="Putra K.E."/>
            <person name="Nafisah S."/>
            <person name="Loh J."/>
            <person name="Nouioui I."/>
            <person name="Goodfellow M."/>
        </authorList>
    </citation>
    <scope>NUCLEOTIDE SEQUENCE</scope>
    <source>
        <strain evidence="1">CSCA 57</strain>
    </source>
</reference>
<dbReference type="GO" id="GO:0019748">
    <property type="term" value="P:secondary metabolic process"/>
    <property type="evidence" value="ECO:0007669"/>
    <property type="project" value="InterPro"/>
</dbReference>
<dbReference type="GO" id="GO:0016773">
    <property type="term" value="F:phosphotransferase activity, alcohol group as acceptor"/>
    <property type="evidence" value="ECO:0007669"/>
    <property type="project" value="InterPro"/>
</dbReference>
<name>A0A941EVA1_9ACTN</name>
<dbReference type="Gene3D" id="1.10.510.10">
    <property type="entry name" value="Transferase(Phosphotransferase) domain 1"/>
    <property type="match status" value="1"/>
</dbReference>
<dbReference type="Proteomes" id="UP000675781">
    <property type="component" value="Unassembled WGS sequence"/>
</dbReference>
<evidence type="ECO:0000313" key="2">
    <source>
        <dbReference type="Proteomes" id="UP000675781"/>
    </source>
</evidence>
<dbReference type="EMBL" id="JAGSOG010000104">
    <property type="protein sequence ID" value="MBR7835674.1"/>
    <property type="molecule type" value="Genomic_DNA"/>
</dbReference>
<protein>
    <submittedName>
        <fullName evidence="1">Phosphotransferase</fullName>
    </submittedName>
</protein>
<sequence length="309" mass="33633">MIEIPETFVGGTIAREGERGASWLATLPELVAELIERWGCVPDGPVVHGGVGVIVPVLRDQTPAVLKVSFPHPGNVAEPFAFAAWSGRGAVRLYERADESFAMLLERAGPHTLAEVRDHDEIVRTAGRLGRRLAVPAPASADLPRLRERTGEWERTLRQGAADFPGALPSRVVDAALATVRELGDDQPELMVHGDLHPRNILAGQREPWLAVDPKGYVGDPAYDGGTLLKSLVFVLLEEGDLGRALLRSTAVFAEAAELDPERVRRWGQFHAVDGAYWARRYGFQHARGGPELDQITALADHLAQVLTP</sequence>
<dbReference type="Pfam" id="PF04655">
    <property type="entry name" value="APH_6_hur"/>
    <property type="match status" value="1"/>
</dbReference>
<gene>
    <name evidence="1" type="ORF">KDL01_20530</name>
</gene>
<comment type="caution">
    <text evidence="1">The sequence shown here is derived from an EMBL/GenBank/DDBJ whole genome shotgun (WGS) entry which is preliminary data.</text>
</comment>
<accession>A0A941EVA1</accession>
<dbReference type="RefSeq" id="WP_212530165.1">
    <property type="nucleotide sequence ID" value="NZ_JAGSOG010000104.1"/>
</dbReference>